<proteinExistence type="predicted"/>
<reference evidence="1" key="1">
    <citation type="submission" date="2020-01" db="EMBL/GenBank/DDBJ databases">
        <authorList>
            <person name="Meier V. D."/>
            <person name="Meier V D."/>
        </authorList>
    </citation>
    <scope>NUCLEOTIDE SEQUENCE</scope>
    <source>
        <strain evidence="1">HLG_WM_MAG_08</strain>
    </source>
</reference>
<accession>A0A6S6SVF0</accession>
<evidence type="ECO:0000313" key="1">
    <source>
        <dbReference type="EMBL" id="CAA6806551.1"/>
    </source>
</evidence>
<dbReference type="EMBL" id="CACVAV010000106">
    <property type="protein sequence ID" value="CAA6806551.1"/>
    <property type="molecule type" value="Genomic_DNA"/>
</dbReference>
<organism evidence="1">
    <name type="scientific">uncultured Thiotrichaceae bacterium</name>
    <dbReference type="NCBI Taxonomy" id="298394"/>
    <lineage>
        <taxon>Bacteria</taxon>
        <taxon>Pseudomonadati</taxon>
        <taxon>Pseudomonadota</taxon>
        <taxon>Gammaproteobacteria</taxon>
        <taxon>Thiotrichales</taxon>
        <taxon>Thiotrichaceae</taxon>
        <taxon>environmental samples</taxon>
    </lineage>
</organism>
<dbReference type="AlphaFoldDB" id="A0A6S6SVF0"/>
<name>A0A6S6SVF0_9GAMM</name>
<evidence type="ECO:0008006" key="2">
    <source>
        <dbReference type="Google" id="ProtNLM"/>
    </source>
</evidence>
<gene>
    <name evidence="1" type="ORF">HELGO_WM32377</name>
</gene>
<protein>
    <recommendedName>
        <fullName evidence="2">GTPase</fullName>
    </recommendedName>
</protein>
<sequence length="562" mass="64129">MQIAPAEKTELSRYEIPLSEAKAKQWIDSLSSTDTGETTRRVFYGLVDFNRRMVPPAVRIRIAERLRPKFELLHVNLKRHLKSQSFPLAPRSQKISDLNQSLLLEYAGLYQLSVLDMINQDVERKKALQVSIFRVINYLGKYLFSSYSVYSRTGETVWRDIHHMYLLASERGLEKLKISGDDAKASSIEEHYLQLNLLALCKPYSLRQEEVLRLENFIKENIKSVSLTKEPINEELLGNFVHAVIMNNDEPAVIMPYGDMPHSPTVRVFNIRALVMKLNELIGTGNDEHSARLVLGNVLSRNLAKRIIYHLTTVRNRQHNRVDCDEEIMVVMGMQPVHRVIDNSRKQGNGDMQREEDLLFNNMLYGESTVAPDAAEPEAVSSRLSPQDRESGVRIWRIKNSSVGGYGLHWDTADSSPAKVGELVGLRDMREQDNPWMTGVVKWMEYLPKQGLFCGVELLSVETRVCEINQIVNRTLNHNLPIEGLMLPAIEGLREEAVFILPAYIFIPGDELNVKYDGREERVTLSTLDECLGTFAHFNFKVIEKDADANATDDFADLWDAL</sequence>